<evidence type="ECO:0008006" key="9">
    <source>
        <dbReference type="Google" id="ProtNLM"/>
    </source>
</evidence>
<accession>M3BS83</accession>
<dbReference type="OMA" id="FHVMAKL"/>
<dbReference type="PANTHER" id="PTHR35371">
    <property type="entry name" value="INNER MEMBRANE PROTEIN"/>
    <property type="match status" value="1"/>
</dbReference>
<keyword evidence="4 6" id="KW-0472">Membrane</keyword>
<dbReference type="Proteomes" id="UP000016931">
    <property type="component" value="Unassembled WGS sequence"/>
</dbReference>
<evidence type="ECO:0000313" key="8">
    <source>
        <dbReference type="Proteomes" id="UP000016931"/>
    </source>
</evidence>
<dbReference type="GeneID" id="27898052"/>
<feature type="region of interest" description="Disordered" evidence="5">
    <location>
        <begin position="1"/>
        <end position="20"/>
    </location>
</feature>
<dbReference type="EMBL" id="KB456270">
    <property type="protein sequence ID" value="EMF08943.1"/>
    <property type="molecule type" value="Genomic_DNA"/>
</dbReference>
<name>M3BS83_SPHMS</name>
<dbReference type="AlphaFoldDB" id="M3BS83"/>
<organism evidence="7 8">
    <name type="scientific">Sphaerulina musiva (strain SO2202)</name>
    <name type="common">Poplar stem canker fungus</name>
    <name type="synonym">Septoria musiva</name>
    <dbReference type="NCBI Taxonomy" id="692275"/>
    <lineage>
        <taxon>Eukaryota</taxon>
        <taxon>Fungi</taxon>
        <taxon>Dikarya</taxon>
        <taxon>Ascomycota</taxon>
        <taxon>Pezizomycotina</taxon>
        <taxon>Dothideomycetes</taxon>
        <taxon>Dothideomycetidae</taxon>
        <taxon>Mycosphaerellales</taxon>
        <taxon>Mycosphaerellaceae</taxon>
        <taxon>Sphaerulina</taxon>
    </lineage>
</organism>
<dbReference type="SUPFAM" id="SSF161084">
    <property type="entry name" value="MAPEG domain-like"/>
    <property type="match status" value="1"/>
</dbReference>
<keyword evidence="3 6" id="KW-1133">Transmembrane helix</keyword>
<dbReference type="OrthoDB" id="2421200at2759"/>
<protein>
    <recommendedName>
        <fullName evidence="9">MAPEG-domain-containing protein</fullName>
    </recommendedName>
</protein>
<dbReference type="Pfam" id="PF01124">
    <property type="entry name" value="MAPEG"/>
    <property type="match status" value="1"/>
</dbReference>
<evidence type="ECO:0000256" key="4">
    <source>
        <dbReference type="ARBA" id="ARBA00023136"/>
    </source>
</evidence>
<comment type="subcellular location">
    <subcellularLocation>
        <location evidence="1">Membrane</location>
    </subcellularLocation>
</comment>
<feature type="transmembrane region" description="Helical" evidence="6">
    <location>
        <begin position="39"/>
        <end position="59"/>
    </location>
</feature>
<evidence type="ECO:0000256" key="6">
    <source>
        <dbReference type="SAM" id="Phobius"/>
    </source>
</evidence>
<evidence type="ECO:0000256" key="5">
    <source>
        <dbReference type="SAM" id="MobiDB-lite"/>
    </source>
</evidence>
<proteinExistence type="predicted"/>
<evidence type="ECO:0000313" key="7">
    <source>
        <dbReference type="EMBL" id="EMF08943.1"/>
    </source>
</evidence>
<dbReference type="PANTHER" id="PTHR35371:SF1">
    <property type="entry name" value="BLR7753 PROTEIN"/>
    <property type="match status" value="1"/>
</dbReference>
<dbReference type="eggNOG" id="ENOG502SNN4">
    <property type="taxonomic scope" value="Eukaryota"/>
</dbReference>
<evidence type="ECO:0000256" key="3">
    <source>
        <dbReference type="ARBA" id="ARBA00022989"/>
    </source>
</evidence>
<dbReference type="Gene3D" id="1.20.120.550">
    <property type="entry name" value="Membrane associated eicosanoid/glutathione metabolism-like domain"/>
    <property type="match status" value="1"/>
</dbReference>
<keyword evidence="2 6" id="KW-0812">Transmembrane</keyword>
<dbReference type="HOGENOM" id="CLU_086091_0_0_1"/>
<evidence type="ECO:0000256" key="2">
    <source>
        <dbReference type="ARBA" id="ARBA00022692"/>
    </source>
</evidence>
<dbReference type="InterPro" id="IPR023352">
    <property type="entry name" value="MAPEG-like_dom_sf"/>
</dbReference>
<evidence type="ECO:0000256" key="1">
    <source>
        <dbReference type="ARBA" id="ARBA00004370"/>
    </source>
</evidence>
<reference evidence="7 8" key="1">
    <citation type="journal article" date="2012" name="PLoS Pathog.">
        <title>Diverse lifestyles and strategies of plant pathogenesis encoded in the genomes of eighteen Dothideomycetes fungi.</title>
        <authorList>
            <person name="Ohm R.A."/>
            <person name="Feau N."/>
            <person name="Henrissat B."/>
            <person name="Schoch C.L."/>
            <person name="Horwitz B.A."/>
            <person name="Barry K.W."/>
            <person name="Condon B.J."/>
            <person name="Copeland A.C."/>
            <person name="Dhillon B."/>
            <person name="Glaser F."/>
            <person name="Hesse C.N."/>
            <person name="Kosti I."/>
            <person name="LaButti K."/>
            <person name="Lindquist E.A."/>
            <person name="Lucas S."/>
            <person name="Salamov A.A."/>
            <person name="Bradshaw R.E."/>
            <person name="Ciuffetti L."/>
            <person name="Hamelin R.C."/>
            <person name="Kema G.H.J."/>
            <person name="Lawrence C."/>
            <person name="Scott J.A."/>
            <person name="Spatafora J.W."/>
            <person name="Turgeon B.G."/>
            <person name="de Wit P.J.G.M."/>
            <person name="Zhong S."/>
            <person name="Goodwin S.B."/>
            <person name="Grigoriev I.V."/>
        </authorList>
    </citation>
    <scope>NUCLEOTIDE SEQUENCE [LARGE SCALE GENOMIC DNA]</scope>
    <source>
        <strain evidence="7 8">SO2202</strain>
    </source>
</reference>
<dbReference type="InterPro" id="IPR001129">
    <property type="entry name" value="Membr-assoc_MAPEG"/>
</dbReference>
<dbReference type="RefSeq" id="XP_016757064.1">
    <property type="nucleotide sequence ID" value="XM_016900915.1"/>
</dbReference>
<keyword evidence="8" id="KW-1185">Reference proteome</keyword>
<dbReference type="GO" id="GO:0016020">
    <property type="term" value="C:membrane"/>
    <property type="evidence" value="ECO:0007669"/>
    <property type="project" value="UniProtKB-SubCell"/>
</dbReference>
<gene>
    <name evidence="7" type="ORF">SEPMUDRAFT_111426</name>
</gene>
<sequence>MSNNRKDFPSADEVKAKSKQGKDTLVAKLREDGVENPSGLLLTGFSALFLAAIPLTSYITQPNSIFEKSLNGLTSTLTHLIPSSSPTSSSTNKIATLATLYLTVTYALSGAASAAGINSAYAEGRDNNYPRKQVVGLKEGLPLRLYSAHYHLMEMFPGWAVVAALAQGIAPHDQGVVNLLGLHVVAKCFVHYPAYILNWGNLRSLAHVVATASVLNVALRLAKRPLM</sequence>